<comment type="catalytic activity">
    <reaction evidence="8">
        <text>adenosine + phosphate = alpha-D-ribose 1-phosphate + adenine</text>
        <dbReference type="Rhea" id="RHEA:27642"/>
        <dbReference type="ChEBI" id="CHEBI:16335"/>
        <dbReference type="ChEBI" id="CHEBI:16708"/>
        <dbReference type="ChEBI" id="CHEBI:43474"/>
        <dbReference type="ChEBI" id="CHEBI:57720"/>
        <dbReference type="EC" id="2.4.2.1"/>
    </reaction>
    <physiologicalReaction direction="left-to-right" evidence="8">
        <dbReference type="Rhea" id="RHEA:27643"/>
    </physiologicalReaction>
</comment>
<evidence type="ECO:0000256" key="4">
    <source>
        <dbReference type="ARBA" id="ARBA00022723"/>
    </source>
</evidence>
<reference evidence="10" key="1">
    <citation type="submission" date="2018-06" db="EMBL/GenBank/DDBJ databases">
        <authorList>
            <person name="Zhirakovskaya E."/>
        </authorList>
    </citation>
    <scope>NUCLEOTIDE SEQUENCE</scope>
</reference>
<dbReference type="GO" id="GO:0017061">
    <property type="term" value="F:S-methyl-5-thioadenosine phosphorylase activity"/>
    <property type="evidence" value="ECO:0007669"/>
    <property type="project" value="UniProtKB-EC"/>
</dbReference>
<keyword evidence="5" id="KW-0378">Hydrolase</keyword>
<dbReference type="AlphaFoldDB" id="A0A3B0VYU7"/>
<keyword evidence="3" id="KW-0808">Transferase</keyword>
<gene>
    <name evidence="10" type="ORF">MNBD_CHLOROFLEXI01-2924</name>
</gene>
<protein>
    <submittedName>
        <fullName evidence="10">FIG00003370: Multicopper polyphenol oxidase</fullName>
    </submittedName>
</protein>
<dbReference type="Pfam" id="PF02578">
    <property type="entry name" value="Cu-oxidase_4"/>
    <property type="match status" value="1"/>
</dbReference>
<evidence type="ECO:0000256" key="9">
    <source>
        <dbReference type="ARBA" id="ARBA00049893"/>
    </source>
</evidence>
<dbReference type="NCBIfam" id="TIGR00726">
    <property type="entry name" value="peptidoglycan editing factor PgeF"/>
    <property type="match status" value="1"/>
</dbReference>
<evidence type="ECO:0000256" key="7">
    <source>
        <dbReference type="ARBA" id="ARBA00047989"/>
    </source>
</evidence>
<proteinExistence type="inferred from homology"/>
<dbReference type="CDD" id="cd16833">
    <property type="entry name" value="YfiH"/>
    <property type="match status" value="1"/>
</dbReference>
<dbReference type="InterPro" id="IPR011324">
    <property type="entry name" value="Cytotoxic_necrot_fac-like_cat"/>
</dbReference>
<dbReference type="PANTHER" id="PTHR30616">
    <property type="entry name" value="UNCHARACTERIZED PROTEIN YFIH"/>
    <property type="match status" value="1"/>
</dbReference>
<name>A0A3B0VYU7_9ZZZZ</name>
<comment type="catalytic activity">
    <reaction evidence="9">
        <text>S-methyl-5'-thioadenosine + phosphate = 5-(methylsulfanyl)-alpha-D-ribose 1-phosphate + adenine</text>
        <dbReference type="Rhea" id="RHEA:11852"/>
        <dbReference type="ChEBI" id="CHEBI:16708"/>
        <dbReference type="ChEBI" id="CHEBI:17509"/>
        <dbReference type="ChEBI" id="CHEBI:43474"/>
        <dbReference type="ChEBI" id="CHEBI:58533"/>
        <dbReference type="EC" id="2.4.2.28"/>
    </reaction>
    <physiologicalReaction direction="left-to-right" evidence="9">
        <dbReference type="Rhea" id="RHEA:11853"/>
    </physiologicalReaction>
</comment>
<dbReference type="PANTHER" id="PTHR30616:SF2">
    <property type="entry name" value="PURINE NUCLEOSIDE PHOSPHORYLASE LACC1"/>
    <property type="match status" value="1"/>
</dbReference>
<evidence type="ECO:0000256" key="5">
    <source>
        <dbReference type="ARBA" id="ARBA00022801"/>
    </source>
</evidence>
<keyword evidence="4" id="KW-0479">Metal-binding</keyword>
<evidence type="ECO:0000256" key="8">
    <source>
        <dbReference type="ARBA" id="ARBA00048968"/>
    </source>
</evidence>
<evidence type="ECO:0000256" key="1">
    <source>
        <dbReference type="ARBA" id="ARBA00000553"/>
    </source>
</evidence>
<evidence type="ECO:0000256" key="3">
    <source>
        <dbReference type="ARBA" id="ARBA00022679"/>
    </source>
</evidence>
<sequence>NVYANRALAFGLFGRQNDTVVHAHLVHGNDVARVTQANNGTWVKHVDAIITNEPGCGLTMNYADCTPIFLYDPLRQAIGLGHAGWKGAVADLPGAMVRAMQAQFGSNPAQLLAGIGPSISWENYEVDEPLVGEVKGAFADWETLLRKPVGKGNGRFHFNLPEANRRNLSRAGVRHIELSGFCTAARTDLFFSHRAEKGKTGRFGTIFILEAGSN</sequence>
<dbReference type="SUPFAM" id="SSF64438">
    <property type="entry name" value="CNF1/YfiH-like putative cysteine hydrolases"/>
    <property type="match status" value="1"/>
</dbReference>
<dbReference type="InterPro" id="IPR003730">
    <property type="entry name" value="Cu_polyphenol_OxRdtase"/>
</dbReference>
<dbReference type="Gene3D" id="3.60.140.10">
    <property type="entry name" value="CNF1/YfiH-like putative cysteine hydrolases"/>
    <property type="match status" value="1"/>
</dbReference>
<comment type="catalytic activity">
    <reaction evidence="1">
        <text>inosine + phosphate = alpha-D-ribose 1-phosphate + hypoxanthine</text>
        <dbReference type="Rhea" id="RHEA:27646"/>
        <dbReference type="ChEBI" id="CHEBI:17368"/>
        <dbReference type="ChEBI" id="CHEBI:17596"/>
        <dbReference type="ChEBI" id="CHEBI:43474"/>
        <dbReference type="ChEBI" id="CHEBI:57720"/>
        <dbReference type="EC" id="2.4.2.1"/>
    </reaction>
    <physiologicalReaction direction="left-to-right" evidence="1">
        <dbReference type="Rhea" id="RHEA:27647"/>
    </physiologicalReaction>
</comment>
<comment type="catalytic activity">
    <reaction evidence="7">
        <text>adenosine + H2O + H(+) = inosine + NH4(+)</text>
        <dbReference type="Rhea" id="RHEA:24408"/>
        <dbReference type="ChEBI" id="CHEBI:15377"/>
        <dbReference type="ChEBI" id="CHEBI:15378"/>
        <dbReference type="ChEBI" id="CHEBI:16335"/>
        <dbReference type="ChEBI" id="CHEBI:17596"/>
        <dbReference type="ChEBI" id="CHEBI:28938"/>
        <dbReference type="EC" id="3.5.4.4"/>
    </reaction>
    <physiologicalReaction direction="left-to-right" evidence="7">
        <dbReference type="Rhea" id="RHEA:24409"/>
    </physiologicalReaction>
</comment>
<dbReference type="InterPro" id="IPR038371">
    <property type="entry name" value="Cu_polyphenol_OxRdtase_sf"/>
</dbReference>
<evidence type="ECO:0000256" key="6">
    <source>
        <dbReference type="ARBA" id="ARBA00022833"/>
    </source>
</evidence>
<keyword evidence="6" id="KW-0862">Zinc</keyword>
<organism evidence="10">
    <name type="scientific">hydrothermal vent metagenome</name>
    <dbReference type="NCBI Taxonomy" id="652676"/>
    <lineage>
        <taxon>unclassified sequences</taxon>
        <taxon>metagenomes</taxon>
        <taxon>ecological metagenomes</taxon>
    </lineage>
</organism>
<dbReference type="GO" id="GO:0016787">
    <property type="term" value="F:hydrolase activity"/>
    <property type="evidence" value="ECO:0007669"/>
    <property type="project" value="UniProtKB-KW"/>
</dbReference>
<dbReference type="GO" id="GO:0005507">
    <property type="term" value="F:copper ion binding"/>
    <property type="evidence" value="ECO:0007669"/>
    <property type="project" value="TreeGrafter"/>
</dbReference>
<dbReference type="EMBL" id="UOEU01001118">
    <property type="protein sequence ID" value="VAW43587.1"/>
    <property type="molecule type" value="Genomic_DNA"/>
</dbReference>
<evidence type="ECO:0000313" key="10">
    <source>
        <dbReference type="EMBL" id="VAW43587.1"/>
    </source>
</evidence>
<feature type="non-terminal residue" evidence="10">
    <location>
        <position position="1"/>
    </location>
</feature>
<comment type="similarity">
    <text evidence="2">Belongs to the purine nucleoside phosphorylase YfiH/LACC1 family.</text>
</comment>
<accession>A0A3B0VYU7</accession>
<evidence type="ECO:0000256" key="2">
    <source>
        <dbReference type="ARBA" id="ARBA00007353"/>
    </source>
</evidence>